<comment type="similarity">
    <text evidence="1">Belongs to the bacterial reverse transcriptase family.</text>
</comment>
<evidence type="ECO:0000313" key="4">
    <source>
        <dbReference type="Proteomes" id="UP000029736"/>
    </source>
</evidence>
<keyword evidence="3" id="KW-0695">RNA-directed DNA polymerase</keyword>
<dbReference type="CDD" id="cd01651">
    <property type="entry name" value="RT_G2_intron"/>
    <property type="match status" value="1"/>
</dbReference>
<dbReference type="Pfam" id="PF00078">
    <property type="entry name" value="RVT_1"/>
    <property type="match status" value="1"/>
</dbReference>
<dbReference type="PANTHER" id="PTHR34047:SF8">
    <property type="entry name" value="PROTEIN YKFC"/>
    <property type="match status" value="1"/>
</dbReference>
<feature type="non-terminal residue" evidence="3">
    <location>
        <position position="192"/>
    </location>
</feature>
<dbReference type="InterPro" id="IPR051083">
    <property type="entry name" value="GrpII_Intron_Splice-Mob/Def"/>
</dbReference>
<evidence type="ECO:0000313" key="3">
    <source>
        <dbReference type="EMBL" id="KGE85038.1"/>
    </source>
</evidence>
<sequence>MRKWYSLYDKVYSWKNLMEAYQKVKANRGAAGVDGVRIADFDEKRVSELRRLEKELRTKAYRPQAVKRVYIPKPDGSERPLGIPTVRDRVVQQALLNILQPIFEPGFHPSSYGYRPGRSCAHAVAKAERFSNKWGLAHVVDMDLSKCFDTLDHGLILAGVGAKVSDGSVLALVRQILETGVMDEGAYYPAEA</sequence>
<gene>
    <name evidence="3" type="ORF">IX84_30155</name>
</gene>
<dbReference type="STRING" id="1524460.IX84_30155"/>
<feature type="domain" description="Reverse transcriptase" evidence="2">
    <location>
        <begin position="71"/>
        <end position="154"/>
    </location>
</feature>
<comment type="caution">
    <text evidence="3">The sequence shown here is derived from an EMBL/GenBank/DDBJ whole genome shotgun (WGS) entry which is preliminary data.</text>
</comment>
<name>A0A098RZM9_9BACT</name>
<dbReference type="PANTHER" id="PTHR34047">
    <property type="entry name" value="NUCLEAR INTRON MATURASE 1, MITOCHONDRIAL-RELATED"/>
    <property type="match status" value="1"/>
</dbReference>
<dbReference type="GO" id="GO:0003964">
    <property type="term" value="F:RNA-directed DNA polymerase activity"/>
    <property type="evidence" value="ECO:0007669"/>
    <property type="project" value="UniProtKB-KW"/>
</dbReference>
<dbReference type="EMBL" id="JPOS01000095">
    <property type="protein sequence ID" value="KGE85038.1"/>
    <property type="molecule type" value="Genomic_DNA"/>
</dbReference>
<dbReference type="AlphaFoldDB" id="A0A098RZM9"/>
<dbReference type="InterPro" id="IPR043502">
    <property type="entry name" value="DNA/RNA_pol_sf"/>
</dbReference>
<keyword evidence="3" id="KW-0548">Nucleotidyltransferase</keyword>
<accession>A0A098RZM9</accession>
<dbReference type="SUPFAM" id="SSF56672">
    <property type="entry name" value="DNA/RNA polymerases"/>
    <property type="match status" value="1"/>
</dbReference>
<dbReference type="InterPro" id="IPR000477">
    <property type="entry name" value="RT_dom"/>
</dbReference>
<keyword evidence="4" id="KW-1185">Reference proteome</keyword>
<evidence type="ECO:0000256" key="1">
    <source>
        <dbReference type="ARBA" id="ARBA00034120"/>
    </source>
</evidence>
<evidence type="ECO:0000259" key="2">
    <source>
        <dbReference type="Pfam" id="PF00078"/>
    </source>
</evidence>
<protein>
    <submittedName>
        <fullName evidence="3">Reverse transcriptase</fullName>
    </submittedName>
</protein>
<dbReference type="RefSeq" id="WP_044229655.1">
    <property type="nucleotide sequence ID" value="NZ_JPOS01000095.1"/>
</dbReference>
<proteinExistence type="inferred from homology"/>
<dbReference type="Proteomes" id="UP000029736">
    <property type="component" value="Unassembled WGS sequence"/>
</dbReference>
<keyword evidence="3" id="KW-0808">Transferase</keyword>
<organism evidence="3 4">
    <name type="scientific">Phaeodactylibacter xiamenensis</name>
    <dbReference type="NCBI Taxonomy" id="1524460"/>
    <lineage>
        <taxon>Bacteria</taxon>
        <taxon>Pseudomonadati</taxon>
        <taxon>Bacteroidota</taxon>
        <taxon>Saprospiria</taxon>
        <taxon>Saprospirales</taxon>
        <taxon>Haliscomenobacteraceae</taxon>
        <taxon>Phaeodactylibacter</taxon>
    </lineage>
</organism>
<reference evidence="3 4" key="1">
    <citation type="journal article" date="2014" name="Int. J. Syst. Evol. Microbiol.">
        <title>Phaeodactylibacter xiamenensis gen. nov., sp. nov., a member of the family Saprospiraceae isolated from the marine alga Phaeodactylum tricornutum.</title>
        <authorList>
            <person name="Chen Z.Jr."/>
            <person name="Lei X."/>
            <person name="Lai Q."/>
            <person name="Li Y."/>
            <person name="Zhang B."/>
            <person name="Zhang J."/>
            <person name="Zhang H."/>
            <person name="Yang L."/>
            <person name="Zheng W."/>
            <person name="Tian Y."/>
            <person name="Yu Z."/>
            <person name="Xu H.Jr."/>
            <person name="Zheng T."/>
        </authorList>
    </citation>
    <scope>NUCLEOTIDE SEQUENCE [LARGE SCALE GENOMIC DNA]</scope>
    <source>
        <strain evidence="3 4">KD52</strain>
    </source>
</reference>